<dbReference type="EMBL" id="CP144750">
    <property type="protein sequence ID" value="WVZ81598.1"/>
    <property type="molecule type" value="Genomic_DNA"/>
</dbReference>
<name>A0AAQ3X0P6_PASNO</name>
<reference evidence="1 2" key="1">
    <citation type="submission" date="2024-02" db="EMBL/GenBank/DDBJ databases">
        <title>High-quality chromosome-scale genome assembly of Pensacola bahiagrass (Paspalum notatum Flugge var. saurae).</title>
        <authorList>
            <person name="Vega J.M."/>
            <person name="Podio M."/>
            <person name="Orjuela J."/>
            <person name="Siena L.A."/>
            <person name="Pessino S.C."/>
            <person name="Combes M.C."/>
            <person name="Mariac C."/>
            <person name="Albertini E."/>
            <person name="Pupilli F."/>
            <person name="Ortiz J.P.A."/>
            <person name="Leblanc O."/>
        </authorList>
    </citation>
    <scope>NUCLEOTIDE SEQUENCE [LARGE SCALE GENOMIC DNA]</scope>
    <source>
        <strain evidence="1">R1</strain>
        <tissue evidence="1">Leaf</tissue>
    </source>
</reference>
<gene>
    <name evidence="1" type="ORF">U9M48_028953</name>
</gene>
<organism evidence="1 2">
    <name type="scientific">Paspalum notatum var. saurae</name>
    <dbReference type="NCBI Taxonomy" id="547442"/>
    <lineage>
        <taxon>Eukaryota</taxon>
        <taxon>Viridiplantae</taxon>
        <taxon>Streptophyta</taxon>
        <taxon>Embryophyta</taxon>
        <taxon>Tracheophyta</taxon>
        <taxon>Spermatophyta</taxon>
        <taxon>Magnoliopsida</taxon>
        <taxon>Liliopsida</taxon>
        <taxon>Poales</taxon>
        <taxon>Poaceae</taxon>
        <taxon>PACMAD clade</taxon>
        <taxon>Panicoideae</taxon>
        <taxon>Andropogonodae</taxon>
        <taxon>Paspaleae</taxon>
        <taxon>Paspalinae</taxon>
        <taxon>Paspalum</taxon>
    </lineage>
</organism>
<dbReference type="AlphaFoldDB" id="A0AAQ3X0P6"/>
<evidence type="ECO:0000313" key="2">
    <source>
        <dbReference type="Proteomes" id="UP001341281"/>
    </source>
</evidence>
<proteinExistence type="predicted"/>
<protein>
    <submittedName>
        <fullName evidence="1">Uncharacterized protein</fullName>
    </submittedName>
</protein>
<evidence type="ECO:0000313" key="1">
    <source>
        <dbReference type="EMBL" id="WVZ81598.1"/>
    </source>
</evidence>
<accession>A0AAQ3X0P6</accession>
<sequence>MQPLMESNVHLPQQPSRLEIRGMLVGVNLAALDVGSVEEGDFFVRFKVRCKKQDFISNLALVYGPLTRITNKYSSQS</sequence>
<dbReference type="Proteomes" id="UP001341281">
    <property type="component" value="Chromosome 06"/>
</dbReference>
<keyword evidence="2" id="KW-1185">Reference proteome</keyword>